<keyword evidence="5" id="KW-1185">Reference proteome</keyword>
<dbReference type="HOGENOM" id="CLU_027562_17_7_5"/>
<reference evidence="4 5" key="1">
    <citation type="journal article" date="2005" name="DNA Res.">
        <title>Complete genome sequence of the facultative anaerobic magnetotactic bacterium Magnetospirillum sp. strain AMB-1.</title>
        <authorList>
            <person name="Matsunaga T."/>
            <person name="Okamura Y."/>
            <person name="Fukuda Y."/>
            <person name="Wahyudi A.T."/>
            <person name="Murase Y."/>
            <person name="Takeyama H."/>
        </authorList>
    </citation>
    <scope>NUCLEOTIDE SEQUENCE [LARGE SCALE GENOMIC DNA]</scope>
    <source>
        <strain evidence="5">ATCC 700264 / AMB-1</strain>
    </source>
</reference>
<feature type="domain" description="Tyr recombinase" evidence="3">
    <location>
        <begin position="129"/>
        <end position="322"/>
    </location>
</feature>
<dbReference type="PANTHER" id="PTHR30349:SF88">
    <property type="entry name" value="BLL1584 PROTEIN"/>
    <property type="match status" value="1"/>
</dbReference>
<keyword evidence="1" id="KW-0229">DNA integration</keyword>
<evidence type="ECO:0000256" key="1">
    <source>
        <dbReference type="ARBA" id="ARBA00022908"/>
    </source>
</evidence>
<sequence length="325" mass="36765">MTVAEALTLYGENHAPTTSCPERIGYTIEALTPWWGEAKISAITAAACRRYLADRKAAIAKARADQRALVEARYREQDKAPPPPLKRLEASDGTIRRELGTLRAAVNWCHLEGYLVQPPAVWLPDRPQSKERWLTRQEAAKLIRAARKIERSNKYLPLFILIGLYTGARKEAILGLQWQPNTVGGRIDLERGLIDYRKPGQAQTAKRRTAIPIPPRLRPFLEAARRRTRQYVLEYRAPTTEERERGIVAIPIKDTKKAIASAARAANLTDVTPHTLRHSAVTWLVQSGVPLWEVAQWVGMSVEMIERVYGHHAPDRFQRVLGAQR</sequence>
<dbReference type="InterPro" id="IPR050090">
    <property type="entry name" value="Tyrosine_recombinase_XerCD"/>
</dbReference>
<dbReference type="STRING" id="342108.amb3645"/>
<evidence type="ECO:0000259" key="3">
    <source>
        <dbReference type="PROSITE" id="PS51898"/>
    </source>
</evidence>
<dbReference type="InterPro" id="IPR002104">
    <property type="entry name" value="Integrase_catalytic"/>
</dbReference>
<accession>Q2W126</accession>
<dbReference type="KEGG" id="mag:amb3645"/>
<dbReference type="Gene3D" id="1.10.443.10">
    <property type="entry name" value="Intergrase catalytic core"/>
    <property type="match status" value="1"/>
</dbReference>
<dbReference type="InterPro" id="IPR013762">
    <property type="entry name" value="Integrase-like_cat_sf"/>
</dbReference>
<name>Q2W126_PARM1</name>
<dbReference type="GO" id="GO:0006310">
    <property type="term" value="P:DNA recombination"/>
    <property type="evidence" value="ECO:0007669"/>
    <property type="project" value="UniProtKB-KW"/>
</dbReference>
<dbReference type="Pfam" id="PF00589">
    <property type="entry name" value="Phage_integrase"/>
    <property type="match status" value="1"/>
</dbReference>
<dbReference type="GO" id="GO:0015074">
    <property type="term" value="P:DNA integration"/>
    <property type="evidence" value="ECO:0007669"/>
    <property type="project" value="UniProtKB-KW"/>
</dbReference>
<evidence type="ECO:0000313" key="5">
    <source>
        <dbReference type="Proteomes" id="UP000007058"/>
    </source>
</evidence>
<protein>
    <submittedName>
        <fullName evidence="4">Integrase</fullName>
    </submittedName>
</protein>
<dbReference type="PANTHER" id="PTHR30349">
    <property type="entry name" value="PHAGE INTEGRASE-RELATED"/>
    <property type="match status" value="1"/>
</dbReference>
<organism evidence="4 5">
    <name type="scientific">Paramagnetospirillum magneticum (strain ATCC 700264 / AMB-1)</name>
    <name type="common">Magnetospirillum magneticum</name>
    <dbReference type="NCBI Taxonomy" id="342108"/>
    <lineage>
        <taxon>Bacteria</taxon>
        <taxon>Pseudomonadati</taxon>
        <taxon>Pseudomonadota</taxon>
        <taxon>Alphaproteobacteria</taxon>
        <taxon>Rhodospirillales</taxon>
        <taxon>Magnetospirillaceae</taxon>
        <taxon>Paramagnetospirillum</taxon>
    </lineage>
</organism>
<dbReference type="PROSITE" id="PS51898">
    <property type="entry name" value="TYR_RECOMBINASE"/>
    <property type="match status" value="1"/>
</dbReference>
<dbReference type="EMBL" id="AP007255">
    <property type="protein sequence ID" value="BAE52449.1"/>
    <property type="molecule type" value="Genomic_DNA"/>
</dbReference>
<dbReference type="Proteomes" id="UP000007058">
    <property type="component" value="Chromosome"/>
</dbReference>
<evidence type="ECO:0000313" key="4">
    <source>
        <dbReference type="EMBL" id="BAE52449.1"/>
    </source>
</evidence>
<dbReference type="SUPFAM" id="SSF56349">
    <property type="entry name" value="DNA breaking-rejoining enzymes"/>
    <property type="match status" value="1"/>
</dbReference>
<keyword evidence="2" id="KW-0233">DNA recombination</keyword>
<dbReference type="InterPro" id="IPR011010">
    <property type="entry name" value="DNA_brk_join_enz"/>
</dbReference>
<proteinExistence type="predicted"/>
<gene>
    <name evidence="4" type="ordered locus">amb3645</name>
</gene>
<dbReference type="GO" id="GO:0003677">
    <property type="term" value="F:DNA binding"/>
    <property type="evidence" value="ECO:0007669"/>
    <property type="project" value="InterPro"/>
</dbReference>
<dbReference type="CDD" id="cd00796">
    <property type="entry name" value="INT_Rci_Hp1_C"/>
    <property type="match status" value="1"/>
</dbReference>
<evidence type="ECO:0000256" key="2">
    <source>
        <dbReference type="ARBA" id="ARBA00023172"/>
    </source>
</evidence>
<dbReference type="AlphaFoldDB" id="Q2W126"/>